<sequence>MNTNDRAARIAAHRSHIDDAIVARVEAAIAKDAESGIFDRLASASWPEARRVLHARLRRALLDAGLGGGDSGLARVDVAVKRALDAYEAGLVAS</sequence>
<protein>
    <submittedName>
        <fullName evidence="1">Uncharacterized protein</fullName>
    </submittedName>
</protein>
<keyword evidence="2" id="KW-1185">Reference proteome</keyword>
<gene>
    <name evidence="1" type="ORF">IF188_08270</name>
</gene>
<comment type="caution">
    <text evidence="1">The sequence shown here is derived from an EMBL/GenBank/DDBJ whole genome shotgun (WGS) entry which is preliminary data.</text>
</comment>
<dbReference type="Proteomes" id="UP000598426">
    <property type="component" value="Unassembled WGS sequence"/>
</dbReference>
<organism evidence="1 2">
    <name type="scientific">Microbacterium helvum</name>
    <dbReference type="NCBI Taxonomy" id="2773713"/>
    <lineage>
        <taxon>Bacteria</taxon>
        <taxon>Bacillati</taxon>
        <taxon>Actinomycetota</taxon>
        <taxon>Actinomycetes</taxon>
        <taxon>Micrococcales</taxon>
        <taxon>Microbacteriaceae</taxon>
        <taxon>Microbacterium</taxon>
    </lineage>
</organism>
<evidence type="ECO:0000313" key="1">
    <source>
        <dbReference type="EMBL" id="MBD3941687.1"/>
    </source>
</evidence>
<dbReference type="EMBL" id="JACXZS010000004">
    <property type="protein sequence ID" value="MBD3941687.1"/>
    <property type="molecule type" value="Genomic_DNA"/>
</dbReference>
<accession>A0ABR8NML9</accession>
<name>A0ABR8NML9_9MICO</name>
<dbReference type="RefSeq" id="WP_191171300.1">
    <property type="nucleotide sequence ID" value="NZ_JACXZS010000004.1"/>
</dbReference>
<reference evidence="1 2" key="1">
    <citation type="submission" date="2020-09" db="EMBL/GenBank/DDBJ databases">
        <title>Isolation and identification of active actinomycetes.</title>
        <authorList>
            <person name="Li X."/>
        </authorList>
    </citation>
    <scope>NUCLEOTIDE SEQUENCE [LARGE SCALE GENOMIC DNA]</scope>
    <source>
        <strain evidence="1 2">NEAU-LLC</strain>
    </source>
</reference>
<evidence type="ECO:0000313" key="2">
    <source>
        <dbReference type="Proteomes" id="UP000598426"/>
    </source>
</evidence>
<proteinExistence type="predicted"/>